<feature type="non-terminal residue" evidence="2">
    <location>
        <position position="1"/>
    </location>
</feature>
<comment type="caution">
    <text evidence="2">The sequence shown here is derived from an EMBL/GenBank/DDBJ whole genome shotgun (WGS) entry which is preliminary data.</text>
</comment>
<feature type="region of interest" description="Disordered" evidence="1">
    <location>
        <begin position="9"/>
        <end position="43"/>
    </location>
</feature>
<dbReference type="Proteomes" id="UP001151295">
    <property type="component" value="Unassembled WGS sequence"/>
</dbReference>
<name>A0ABQ8PCE1_9FUNG</name>
<proteinExistence type="predicted"/>
<sequence>NANLDISYVPLISEGEDTDGGEPTPLGHPSEQKENDLIDTPEPSSSWFDKLTFSWASDLLRKGITRRLEYSDLYKLDTVDMPVTNWKRYLRYRKAGQSIN</sequence>
<protein>
    <submittedName>
        <fullName evidence="2">Uncharacterized protein</fullName>
    </submittedName>
</protein>
<evidence type="ECO:0000313" key="2">
    <source>
        <dbReference type="EMBL" id="KAJ1985243.1"/>
    </source>
</evidence>
<keyword evidence="3" id="KW-1185">Reference proteome</keyword>
<organism evidence="2 3">
    <name type="scientific">Coemansia umbellata</name>
    <dbReference type="NCBI Taxonomy" id="1424467"/>
    <lineage>
        <taxon>Eukaryota</taxon>
        <taxon>Fungi</taxon>
        <taxon>Fungi incertae sedis</taxon>
        <taxon>Zoopagomycota</taxon>
        <taxon>Kickxellomycotina</taxon>
        <taxon>Kickxellomycetes</taxon>
        <taxon>Kickxellales</taxon>
        <taxon>Kickxellaceae</taxon>
        <taxon>Coemansia</taxon>
    </lineage>
</organism>
<reference evidence="2" key="1">
    <citation type="submission" date="2022-07" db="EMBL/GenBank/DDBJ databases">
        <title>Phylogenomic reconstructions and comparative analyses of Kickxellomycotina fungi.</title>
        <authorList>
            <person name="Reynolds N.K."/>
            <person name="Stajich J.E."/>
            <person name="Barry K."/>
            <person name="Grigoriev I.V."/>
            <person name="Crous P."/>
            <person name="Smith M.E."/>
        </authorList>
    </citation>
    <scope>NUCLEOTIDE SEQUENCE</scope>
    <source>
        <strain evidence="2">BCRC 34882</strain>
    </source>
</reference>
<evidence type="ECO:0000256" key="1">
    <source>
        <dbReference type="SAM" id="MobiDB-lite"/>
    </source>
</evidence>
<dbReference type="EMBL" id="JANBQD010000310">
    <property type="protein sequence ID" value="KAJ1985243.1"/>
    <property type="molecule type" value="Genomic_DNA"/>
</dbReference>
<accession>A0ABQ8PCE1</accession>
<gene>
    <name evidence="2" type="ORF">EDC05_006561</name>
</gene>
<evidence type="ECO:0000313" key="3">
    <source>
        <dbReference type="Proteomes" id="UP001151295"/>
    </source>
</evidence>